<dbReference type="AlphaFoldDB" id="A0AA38M7X5"/>
<feature type="transmembrane region" description="Helical" evidence="11">
    <location>
        <begin position="82"/>
        <end position="100"/>
    </location>
</feature>
<evidence type="ECO:0000256" key="11">
    <source>
        <dbReference type="SAM" id="Phobius"/>
    </source>
</evidence>
<evidence type="ECO:0000256" key="4">
    <source>
        <dbReference type="ARBA" id="ARBA00022692"/>
    </source>
</evidence>
<keyword evidence="8 9" id="KW-0012">Acyltransferase</keyword>
<evidence type="ECO:0000313" key="12">
    <source>
        <dbReference type="EMBL" id="KAJ3646656.1"/>
    </source>
</evidence>
<comment type="subcellular location">
    <subcellularLocation>
        <location evidence="1 9">Endoplasmic reticulum membrane</location>
        <topology evidence="1 9">Multi-pass membrane protein</topology>
    </subcellularLocation>
</comment>
<dbReference type="Proteomes" id="UP001168821">
    <property type="component" value="Unassembled WGS sequence"/>
</dbReference>
<evidence type="ECO:0000256" key="7">
    <source>
        <dbReference type="ARBA" id="ARBA00023136"/>
    </source>
</evidence>
<comment type="similarity">
    <text evidence="2 9">Belongs to the membrane-bound acyltransferase family. Sterol o-acyltransferase subfamily.</text>
</comment>
<dbReference type="PANTHER" id="PTHR10408:SF8">
    <property type="entry name" value="O-ACYLTRANSFERASE"/>
    <property type="match status" value="1"/>
</dbReference>
<accession>A0AA38M7X5</accession>
<reference evidence="12" key="1">
    <citation type="journal article" date="2023" name="G3 (Bethesda)">
        <title>Whole genome assemblies of Zophobas morio and Tenebrio molitor.</title>
        <authorList>
            <person name="Kaur S."/>
            <person name="Stinson S.A."/>
            <person name="diCenzo G.C."/>
        </authorList>
    </citation>
    <scope>NUCLEOTIDE SEQUENCE</scope>
    <source>
        <strain evidence="12">QUZm001</strain>
    </source>
</reference>
<feature type="transmembrane region" description="Helical" evidence="11">
    <location>
        <begin position="181"/>
        <end position="199"/>
    </location>
</feature>
<evidence type="ECO:0000313" key="13">
    <source>
        <dbReference type="Proteomes" id="UP001168821"/>
    </source>
</evidence>
<evidence type="ECO:0000256" key="2">
    <source>
        <dbReference type="ARBA" id="ARBA00009010"/>
    </source>
</evidence>
<feature type="transmembrane region" description="Helical" evidence="11">
    <location>
        <begin position="211"/>
        <end position="231"/>
    </location>
</feature>
<evidence type="ECO:0000256" key="9">
    <source>
        <dbReference type="PIRNR" id="PIRNR000439"/>
    </source>
</evidence>
<evidence type="ECO:0000256" key="10">
    <source>
        <dbReference type="PIRSR" id="PIRSR000439-1"/>
    </source>
</evidence>
<keyword evidence="5 9" id="KW-0256">Endoplasmic reticulum</keyword>
<evidence type="ECO:0000256" key="5">
    <source>
        <dbReference type="ARBA" id="ARBA00022824"/>
    </source>
</evidence>
<feature type="transmembrane region" description="Helical" evidence="11">
    <location>
        <begin position="252"/>
        <end position="276"/>
    </location>
</feature>
<dbReference type="InterPro" id="IPR014371">
    <property type="entry name" value="Oat_ACAT_DAG_ARE"/>
</dbReference>
<sequence length="440" mass="52223">MSSEKKNLYRTAAGRKFVARNSLLTDIFQKSENANVYHIVLLILSHFFIATGLNQYTHNKRVDFGFGLILKNFYNFDKAVQIWLYCFMSTCAAFLCFTVWANFRNFSREYKIYWDWLWTLLLILYYYWSFKITGRAIKDSTFKLPLGIFLAMETVRFLMKVHSFVRNNVSRVIAQENCKRLFPKFSNFLYFLFAPTLIYKDAYPTKKKINWKFLGFLLFESGCIMLMFSYVADTVNSHIQDYGLRKFTVTELVVAIAQNIVRVGTLTMLSIFAFYLHCLQNIFAELTGFEDRFFYSDWWNDSNPKAWLRKWNPIVEEWLYFYVYMEFKTHVCNNTFLTKIVTISLSFVVHDWLLTALVGSFCPFMFLGILILMFPLSCFSLPKHKFVVVWNWLVMSFGWNLVIFVYSLEYHTQMNAPVKNLTFLQTLMPKFMLSDCLSLE</sequence>
<proteinExistence type="inferred from homology"/>
<feature type="transmembrane region" description="Helical" evidence="11">
    <location>
        <begin position="36"/>
        <end position="56"/>
    </location>
</feature>
<gene>
    <name evidence="12" type="ORF">Zmor_024232</name>
</gene>
<organism evidence="12 13">
    <name type="scientific">Zophobas morio</name>
    <dbReference type="NCBI Taxonomy" id="2755281"/>
    <lineage>
        <taxon>Eukaryota</taxon>
        <taxon>Metazoa</taxon>
        <taxon>Ecdysozoa</taxon>
        <taxon>Arthropoda</taxon>
        <taxon>Hexapoda</taxon>
        <taxon>Insecta</taxon>
        <taxon>Pterygota</taxon>
        <taxon>Neoptera</taxon>
        <taxon>Endopterygota</taxon>
        <taxon>Coleoptera</taxon>
        <taxon>Polyphaga</taxon>
        <taxon>Cucujiformia</taxon>
        <taxon>Tenebrionidae</taxon>
        <taxon>Zophobas</taxon>
    </lineage>
</organism>
<keyword evidence="4 11" id="KW-0812">Transmembrane</keyword>
<dbReference type="EMBL" id="JALNTZ010000007">
    <property type="protein sequence ID" value="KAJ3646656.1"/>
    <property type="molecule type" value="Genomic_DNA"/>
</dbReference>
<dbReference type="GO" id="GO:0005789">
    <property type="term" value="C:endoplasmic reticulum membrane"/>
    <property type="evidence" value="ECO:0007669"/>
    <property type="project" value="UniProtKB-SubCell"/>
</dbReference>
<evidence type="ECO:0000256" key="1">
    <source>
        <dbReference type="ARBA" id="ARBA00004477"/>
    </source>
</evidence>
<comment type="caution">
    <text evidence="12">The sequence shown here is derived from an EMBL/GenBank/DDBJ whole genome shotgun (WGS) entry which is preliminary data.</text>
</comment>
<keyword evidence="3 9" id="KW-0808">Transferase</keyword>
<feature type="transmembrane region" description="Helical" evidence="11">
    <location>
        <begin position="112"/>
        <end position="130"/>
    </location>
</feature>
<protein>
    <recommendedName>
        <fullName evidence="9">O-acyltransferase</fullName>
    </recommendedName>
</protein>
<evidence type="ECO:0000256" key="8">
    <source>
        <dbReference type="ARBA" id="ARBA00023315"/>
    </source>
</evidence>
<feature type="transmembrane region" description="Helical" evidence="11">
    <location>
        <begin position="352"/>
        <end position="374"/>
    </location>
</feature>
<evidence type="ECO:0000256" key="6">
    <source>
        <dbReference type="ARBA" id="ARBA00022989"/>
    </source>
</evidence>
<feature type="transmembrane region" description="Helical" evidence="11">
    <location>
        <begin position="386"/>
        <end position="408"/>
    </location>
</feature>
<name>A0AA38M7X5_9CUCU</name>
<dbReference type="PIRSF" id="PIRSF000439">
    <property type="entry name" value="Oat_ACAT_DAG_ARE"/>
    <property type="match status" value="1"/>
</dbReference>
<dbReference type="PANTHER" id="PTHR10408">
    <property type="entry name" value="STEROL O-ACYLTRANSFERASE"/>
    <property type="match status" value="1"/>
</dbReference>
<dbReference type="InterPro" id="IPR004299">
    <property type="entry name" value="MBOAT_fam"/>
</dbReference>
<feature type="transmembrane region" description="Helical" evidence="11">
    <location>
        <begin position="142"/>
        <end position="161"/>
    </location>
</feature>
<keyword evidence="13" id="KW-1185">Reference proteome</keyword>
<keyword evidence="7 9" id="KW-0472">Membrane</keyword>
<dbReference type="GO" id="GO:0008203">
    <property type="term" value="P:cholesterol metabolic process"/>
    <property type="evidence" value="ECO:0007669"/>
    <property type="project" value="TreeGrafter"/>
</dbReference>
<keyword evidence="6 11" id="KW-1133">Transmembrane helix</keyword>
<evidence type="ECO:0000256" key="3">
    <source>
        <dbReference type="ARBA" id="ARBA00022679"/>
    </source>
</evidence>
<dbReference type="GO" id="GO:0008374">
    <property type="term" value="F:O-acyltransferase activity"/>
    <property type="evidence" value="ECO:0007669"/>
    <property type="project" value="InterPro"/>
</dbReference>
<feature type="active site" evidence="10">
    <location>
        <position position="350"/>
    </location>
</feature>
<dbReference type="Pfam" id="PF03062">
    <property type="entry name" value="MBOAT"/>
    <property type="match status" value="1"/>
</dbReference>